<reference evidence="2" key="1">
    <citation type="journal article" date="2014" name="Stand. Genomic Sci.">
        <title>Genome sequence of the exopolysaccharide-producing Salipiger mucosus type strain (DSM 16094(T)), a moderately halophilic member of the Roseobacter clade.</title>
        <authorList>
            <person name="Riedel T."/>
            <person name="Spring S."/>
            <person name="Fiebig A."/>
            <person name="Petersen J."/>
            <person name="Kyrpides N.C."/>
            <person name="Goker M."/>
            <person name="Klenk H.P."/>
        </authorList>
    </citation>
    <scope>NUCLEOTIDE SEQUENCE [LARGE SCALE GENOMIC DNA]</scope>
    <source>
        <strain evidence="2">DSM 16094</strain>
    </source>
</reference>
<evidence type="ECO:0000313" key="1">
    <source>
        <dbReference type="EMBL" id="EPX83533.1"/>
    </source>
</evidence>
<evidence type="ECO:0008006" key="3">
    <source>
        <dbReference type="Google" id="ProtNLM"/>
    </source>
</evidence>
<dbReference type="SUPFAM" id="SSF55729">
    <property type="entry name" value="Acyl-CoA N-acyltransferases (Nat)"/>
    <property type="match status" value="1"/>
</dbReference>
<gene>
    <name evidence="1" type="ORF">Salmuc_02141</name>
</gene>
<evidence type="ECO:0000313" key="2">
    <source>
        <dbReference type="Proteomes" id="UP000015347"/>
    </source>
</evidence>
<keyword evidence="2" id="KW-1185">Reference proteome</keyword>
<dbReference type="Proteomes" id="UP000015347">
    <property type="component" value="Unassembled WGS sequence"/>
</dbReference>
<dbReference type="HOGENOM" id="CLU_2169288_0_0_5"/>
<sequence>MLGISEFVYGEDMKVYTRVQNRFLPLIDGKRYVLTIAAIDVYDEAQMGKGRMTELLAHLEANCRGRVDGIVVECVNNPRLAAYLRRRGFEDTDLGAFERELSPTLFKALG</sequence>
<proteinExistence type="predicted"/>
<dbReference type="AlphaFoldDB" id="S9QVA7"/>
<accession>S9QVA7</accession>
<comment type="caution">
    <text evidence="1">The sequence shown here is derived from an EMBL/GenBank/DDBJ whole genome shotgun (WGS) entry which is preliminary data.</text>
</comment>
<protein>
    <recommendedName>
        <fullName evidence="3">N-acetyltransferase domain-containing protein</fullName>
    </recommendedName>
</protein>
<name>S9QVA7_9RHOB</name>
<organism evidence="1 2">
    <name type="scientific">Salipiger mucosus DSM 16094</name>
    <dbReference type="NCBI Taxonomy" id="1123237"/>
    <lineage>
        <taxon>Bacteria</taxon>
        <taxon>Pseudomonadati</taxon>
        <taxon>Pseudomonadota</taxon>
        <taxon>Alphaproteobacteria</taxon>
        <taxon>Rhodobacterales</taxon>
        <taxon>Roseobacteraceae</taxon>
        <taxon>Salipiger</taxon>
    </lineage>
</organism>
<dbReference type="EMBL" id="APVH01000015">
    <property type="protein sequence ID" value="EPX83533.1"/>
    <property type="molecule type" value="Genomic_DNA"/>
</dbReference>
<dbReference type="InterPro" id="IPR016181">
    <property type="entry name" value="Acyl_CoA_acyltransferase"/>
</dbReference>